<evidence type="ECO:0000313" key="1">
    <source>
        <dbReference type="EMBL" id="GGT70592.1"/>
    </source>
</evidence>
<gene>
    <name evidence="1" type="ORF">GCM10010226_55590</name>
</gene>
<reference evidence="1" key="2">
    <citation type="submission" date="2020-09" db="EMBL/GenBank/DDBJ databases">
        <authorList>
            <person name="Sun Q."/>
            <person name="Ohkuma M."/>
        </authorList>
    </citation>
    <scope>NUCLEOTIDE SEQUENCE</scope>
    <source>
        <strain evidence="1">JCM 4125</strain>
    </source>
</reference>
<reference evidence="1" key="1">
    <citation type="journal article" date="2014" name="Int. J. Syst. Evol. Microbiol.">
        <title>Complete genome sequence of Corynebacterium casei LMG S-19264T (=DSM 44701T), isolated from a smear-ripened cheese.</title>
        <authorList>
            <consortium name="US DOE Joint Genome Institute (JGI-PGF)"/>
            <person name="Walter F."/>
            <person name="Albersmeier A."/>
            <person name="Kalinowski J."/>
            <person name="Ruckert C."/>
        </authorList>
    </citation>
    <scope>NUCLEOTIDE SEQUENCE</scope>
    <source>
        <strain evidence="1">JCM 4125</strain>
    </source>
</reference>
<proteinExistence type="predicted"/>
<organism evidence="1 2">
    <name type="scientific">Streptomyces phaeofaciens</name>
    <dbReference type="NCBI Taxonomy" id="68254"/>
    <lineage>
        <taxon>Bacteria</taxon>
        <taxon>Bacillati</taxon>
        <taxon>Actinomycetota</taxon>
        <taxon>Actinomycetes</taxon>
        <taxon>Kitasatosporales</taxon>
        <taxon>Streptomycetaceae</taxon>
        <taxon>Streptomyces</taxon>
    </lineage>
</organism>
<accession>A0A918LXR3</accession>
<keyword evidence="2" id="KW-1185">Reference proteome</keyword>
<dbReference type="AlphaFoldDB" id="A0A918LXR3"/>
<dbReference type="EMBL" id="BMSA01000018">
    <property type="protein sequence ID" value="GGT70592.1"/>
    <property type="molecule type" value="Genomic_DNA"/>
</dbReference>
<protein>
    <submittedName>
        <fullName evidence="1">Uncharacterized protein</fullName>
    </submittedName>
</protein>
<comment type="caution">
    <text evidence="1">The sequence shown here is derived from an EMBL/GenBank/DDBJ whole genome shotgun (WGS) entry which is preliminary data.</text>
</comment>
<name>A0A918LXR3_9ACTN</name>
<sequence>MSTAPSPTPDRLDGTAFAHTPCLHGGVPRLAAPALNNSRPRAGQNAYGLVSGVGHRQKTPCTDRLVPSTVLHRTLSFRRATNRPAEPPCVALQLRHMDDRR</sequence>
<evidence type="ECO:0000313" key="2">
    <source>
        <dbReference type="Proteomes" id="UP000646776"/>
    </source>
</evidence>
<dbReference type="Proteomes" id="UP000646776">
    <property type="component" value="Unassembled WGS sequence"/>
</dbReference>